<evidence type="ECO:0000256" key="9">
    <source>
        <dbReference type="RuleBase" id="RU361169"/>
    </source>
</evidence>
<evidence type="ECO:0000256" key="2">
    <source>
        <dbReference type="ARBA" id="ARBA00008834"/>
    </source>
</evidence>
<dbReference type="GO" id="GO:0005975">
    <property type="term" value="P:carbohydrate metabolic process"/>
    <property type="evidence" value="ECO:0007669"/>
    <property type="project" value="InterPro"/>
</dbReference>
<dbReference type="SUPFAM" id="SSF51126">
    <property type="entry name" value="Pectin lyase-like"/>
    <property type="match status" value="1"/>
</dbReference>
<sequence>MLDAVLFFFLFYTLCVARFAPEFADTVCTITPNPSGGDDSAAIVTTFERCSRNSIIVLTEGTFHIDRVMVTTGLQNVKIDMKGTLLWSTNLDYWRANGLPLGYQNQTVAWMFGGRDVHWEGNGIGTFNGNGQLWYDLANGTSNLAGRPINLMITNTTDSVFDGIRFVQSQFWSMAIMKSKGLLLQNIYVNSTSFSQVNLPLRAPTQNTDGVDTFYSSDIIFRNWTVDNGDDFIAPKANSSNILIQDSHFYHGTGVAIGSIGQYPGIYEYIENVLAERIACTECQFTGWVKTWTGVQQGFPPNGGGGGIGYAKNLSE</sequence>
<keyword evidence="12" id="KW-1185">Reference proteome</keyword>
<comment type="caution">
    <text evidence="11">The sequence shown here is derived from an EMBL/GenBank/DDBJ whole genome shotgun (WGS) entry which is preliminary data.</text>
</comment>
<evidence type="ECO:0000256" key="1">
    <source>
        <dbReference type="ARBA" id="ARBA00004613"/>
    </source>
</evidence>
<evidence type="ECO:0000256" key="5">
    <source>
        <dbReference type="ARBA" id="ARBA00022801"/>
    </source>
</evidence>
<comment type="similarity">
    <text evidence="2 9">Belongs to the glycosyl hydrolase 28 family.</text>
</comment>
<evidence type="ECO:0000256" key="7">
    <source>
        <dbReference type="ARBA" id="ARBA00023295"/>
    </source>
</evidence>
<evidence type="ECO:0008006" key="13">
    <source>
        <dbReference type="Google" id="ProtNLM"/>
    </source>
</evidence>
<comment type="subcellular location">
    <subcellularLocation>
        <location evidence="1">Secreted</location>
    </subcellularLocation>
</comment>
<evidence type="ECO:0000313" key="12">
    <source>
        <dbReference type="Proteomes" id="UP000757232"/>
    </source>
</evidence>
<dbReference type="AlphaFoldDB" id="A0A9Q5NA35"/>
<feature type="signal peptide" evidence="10">
    <location>
        <begin position="1"/>
        <end position="17"/>
    </location>
</feature>
<dbReference type="Gene3D" id="2.160.20.10">
    <property type="entry name" value="Single-stranded right-handed beta-helix, Pectin lyase-like"/>
    <property type="match status" value="1"/>
</dbReference>
<dbReference type="GO" id="GO:0005576">
    <property type="term" value="C:extracellular region"/>
    <property type="evidence" value="ECO:0007669"/>
    <property type="project" value="UniProtKB-SubCell"/>
</dbReference>
<evidence type="ECO:0000313" key="11">
    <source>
        <dbReference type="EMBL" id="OCB92235.1"/>
    </source>
</evidence>
<dbReference type="InterPro" id="IPR000743">
    <property type="entry name" value="Glyco_hydro_28"/>
</dbReference>
<dbReference type="Proteomes" id="UP000757232">
    <property type="component" value="Unassembled WGS sequence"/>
</dbReference>
<proteinExistence type="inferred from homology"/>
<dbReference type="InterPro" id="IPR012334">
    <property type="entry name" value="Pectin_lyas_fold"/>
</dbReference>
<dbReference type="PANTHER" id="PTHR31736:SF8">
    <property type="entry name" value="PUTATIVE (AFU_ORTHOLOGUE AFUA_7G06410)-RELATED"/>
    <property type="match status" value="1"/>
</dbReference>
<evidence type="ECO:0000256" key="8">
    <source>
        <dbReference type="ARBA" id="ARBA00023316"/>
    </source>
</evidence>
<dbReference type="GO" id="GO:0004650">
    <property type="term" value="F:polygalacturonase activity"/>
    <property type="evidence" value="ECO:0007669"/>
    <property type="project" value="InterPro"/>
</dbReference>
<keyword evidence="8" id="KW-0961">Cell wall biogenesis/degradation</keyword>
<dbReference type="InterPro" id="IPR011050">
    <property type="entry name" value="Pectin_lyase_fold/virulence"/>
</dbReference>
<dbReference type="Pfam" id="PF00295">
    <property type="entry name" value="Glyco_hydro_28"/>
    <property type="match status" value="1"/>
</dbReference>
<keyword evidence="6" id="KW-0325">Glycoprotein</keyword>
<evidence type="ECO:0000256" key="4">
    <source>
        <dbReference type="ARBA" id="ARBA00022729"/>
    </source>
</evidence>
<dbReference type="EMBL" id="LNZH02000011">
    <property type="protein sequence ID" value="OCB92235.1"/>
    <property type="molecule type" value="Genomic_DNA"/>
</dbReference>
<keyword evidence="3" id="KW-0964">Secreted</keyword>
<dbReference type="PANTHER" id="PTHR31736">
    <property type="match status" value="1"/>
</dbReference>
<name>A0A9Q5NA35_SANBA</name>
<protein>
    <recommendedName>
        <fullName evidence="13">Pectin lyase-like protein</fullName>
    </recommendedName>
</protein>
<evidence type="ECO:0000256" key="6">
    <source>
        <dbReference type="ARBA" id="ARBA00023180"/>
    </source>
</evidence>
<keyword evidence="4 10" id="KW-0732">Signal</keyword>
<keyword evidence="7 9" id="KW-0326">Glycosidase</keyword>
<evidence type="ECO:0000256" key="3">
    <source>
        <dbReference type="ARBA" id="ARBA00022525"/>
    </source>
</evidence>
<evidence type="ECO:0000256" key="10">
    <source>
        <dbReference type="SAM" id="SignalP"/>
    </source>
</evidence>
<feature type="chain" id="PRO_5040332725" description="Pectin lyase-like protein" evidence="10">
    <location>
        <begin position="18"/>
        <end position="316"/>
    </location>
</feature>
<accession>A0A9Q5NA35</accession>
<reference evidence="11" key="1">
    <citation type="submission" date="2016-06" db="EMBL/GenBank/DDBJ databases">
        <title>Draft Genome sequence of the fungus Inonotus baumii.</title>
        <authorList>
            <person name="Zhu H."/>
            <person name="Lin W."/>
        </authorList>
    </citation>
    <scope>NUCLEOTIDE SEQUENCE</scope>
    <source>
        <strain evidence="11">821</strain>
    </source>
</reference>
<dbReference type="OrthoDB" id="187139at2759"/>
<gene>
    <name evidence="11" type="ORF">A7U60_g364</name>
</gene>
<organism evidence="11 12">
    <name type="scientific">Sanghuangporus baumii</name>
    <name type="common">Phellinus baumii</name>
    <dbReference type="NCBI Taxonomy" id="108892"/>
    <lineage>
        <taxon>Eukaryota</taxon>
        <taxon>Fungi</taxon>
        <taxon>Dikarya</taxon>
        <taxon>Basidiomycota</taxon>
        <taxon>Agaricomycotina</taxon>
        <taxon>Agaricomycetes</taxon>
        <taxon>Hymenochaetales</taxon>
        <taxon>Hymenochaetaceae</taxon>
        <taxon>Sanghuangporus</taxon>
    </lineage>
</organism>
<keyword evidence="5 9" id="KW-0378">Hydrolase</keyword>
<dbReference type="GO" id="GO:0071555">
    <property type="term" value="P:cell wall organization"/>
    <property type="evidence" value="ECO:0007669"/>
    <property type="project" value="UniProtKB-KW"/>
</dbReference>